<dbReference type="Pfam" id="PF23241">
    <property type="entry name" value="HAT_PRP39_C"/>
    <property type="match status" value="1"/>
</dbReference>
<evidence type="ECO:0000313" key="8">
    <source>
        <dbReference type="EMBL" id="KAG0463870.1"/>
    </source>
</evidence>
<evidence type="ECO:0000256" key="7">
    <source>
        <dbReference type="SAM" id="MobiDB-lite"/>
    </source>
</evidence>
<evidence type="ECO:0000256" key="2">
    <source>
        <dbReference type="ARBA" id="ARBA00022664"/>
    </source>
</evidence>
<feature type="region of interest" description="Disordered" evidence="7">
    <location>
        <begin position="604"/>
        <end position="626"/>
    </location>
</feature>
<name>A0A835UKB0_VANPL</name>
<dbReference type="FunFam" id="1.25.40.10:FF:000159">
    <property type="entry name" value="Tetratricopeptide repeat (TPR)-like superfamily protein"/>
    <property type="match status" value="1"/>
</dbReference>
<evidence type="ECO:0000256" key="3">
    <source>
        <dbReference type="ARBA" id="ARBA00022737"/>
    </source>
</evidence>
<dbReference type="EMBL" id="JADCNL010000010">
    <property type="protein sequence ID" value="KAG0463870.1"/>
    <property type="molecule type" value="Genomic_DNA"/>
</dbReference>
<dbReference type="GO" id="GO:0005685">
    <property type="term" value="C:U1 snRNP"/>
    <property type="evidence" value="ECO:0007669"/>
    <property type="project" value="TreeGrafter"/>
</dbReference>
<evidence type="ECO:0000256" key="5">
    <source>
        <dbReference type="ARBA" id="ARBA00023242"/>
    </source>
</evidence>
<dbReference type="Proteomes" id="UP000636800">
    <property type="component" value="Chromosome 10"/>
</dbReference>
<dbReference type="SMART" id="SM00386">
    <property type="entry name" value="HAT"/>
    <property type="match status" value="5"/>
</dbReference>
<keyword evidence="3" id="KW-0677">Repeat</keyword>
<comment type="caution">
    <text evidence="8">The sequence shown here is derived from an EMBL/GenBank/DDBJ whole genome shotgun (WGS) entry which is preliminary data.</text>
</comment>
<gene>
    <name evidence="8" type="ORF">HPP92_019939</name>
</gene>
<dbReference type="GO" id="GO:0000395">
    <property type="term" value="P:mRNA 5'-splice site recognition"/>
    <property type="evidence" value="ECO:0007669"/>
    <property type="project" value="TreeGrafter"/>
</dbReference>
<keyword evidence="2" id="KW-0507">mRNA processing</keyword>
<comment type="similarity">
    <text evidence="6">Belongs to the PRP39 family.</text>
</comment>
<organism evidence="8 9">
    <name type="scientific">Vanilla planifolia</name>
    <name type="common">Vanilla</name>
    <dbReference type="NCBI Taxonomy" id="51239"/>
    <lineage>
        <taxon>Eukaryota</taxon>
        <taxon>Viridiplantae</taxon>
        <taxon>Streptophyta</taxon>
        <taxon>Embryophyta</taxon>
        <taxon>Tracheophyta</taxon>
        <taxon>Spermatophyta</taxon>
        <taxon>Magnoliopsida</taxon>
        <taxon>Liliopsida</taxon>
        <taxon>Asparagales</taxon>
        <taxon>Orchidaceae</taxon>
        <taxon>Vanilloideae</taxon>
        <taxon>Vanilleae</taxon>
        <taxon>Vanilla</taxon>
    </lineage>
</organism>
<dbReference type="FunFam" id="1.25.40.10:FF:000064">
    <property type="entry name" value="Putative pre-mrna-processing factor 39"/>
    <property type="match status" value="1"/>
</dbReference>
<reference evidence="8 9" key="1">
    <citation type="journal article" date="2020" name="Nat. Food">
        <title>A phased Vanilla planifolia genome enables genetic improvement of flavour and production.</title>
        <authorList>
            <person name="Hasing T."/>
            <person name="Tang H."/>
            <person name="Brym M."/>
            <person name="Khazi F."/>
            <person name="Huang T."/>
            <person name="Chambers A.H."/>
        </authorList>
    </citation>
    <scope>NUCLEOTIDE SEQUENCE [LARGE SCALE GENOMIC DNA]</scope>
    <source>
        <tissue evidence="8">Leaf</tissue>
    </source>
</reference>
<keyword evidence="5" id="KW-0539">Nucleus</keyword>
<dbReference type="PANTHER" id="PTHR17204:SF5">
    <property type="entry name" value="PRE-MRNA-PROCESSING FACTOR 39"/>
    <property type="match status" value="1"/>
</dbReference>
<dbReference type="InterPro" id="IPR011990">
    <property type="entry name" value="TPR-like_helical_dom_sf"/>
</dbReference>
<dbReference type="GO" id="GO:0071004">
    <property type="term" value="C:U2-type prespliceosome"/>
    <property type="evidence" value="ECO:0007669"/>
    <property type="project" value="TreeGrafter"/>
</dbReference>
<sequence>MVDYQSSGVVKYENEPDVVDGSVVEQQFDEVYSAEEERLWNSVRTNCLDFNAWTALLEETEKVAENNILKIRKVYDEFLVEFPLCFGYWKKYADHEARLGGANKVFEVYERSVLAVTYSVDIWLHYCIFAISTYEDPDIIRRLFERGLAYVGTDYLSYPLWDEYIRYEESLQAWSNLAMIYTRILENPIQQLDRYYNCFMELAASRPLSEIMTPEEAALIAASVEIDIQGVQGEVHPDDVEHSSKPVSAGLTEAEELEKYIAIREEMYKKAKEFDSKIIGFETAIRRPYFHIRPLDDPELENWHNYLDFIEKGDDFNKVVKLYERCMIACANYCEYWIRYVLCMEASGSMELAANALARATQVFVKKQPEIHLFAARFKELGGDILGARSEFELLYSEITPGLLEAIQRHVNMEYRLGNKEYALSIYERAIEAEREKQQSQLLPMLVILYSRFLLLVAGNAEKARNALSEVLDSALLSKPLLEAAIHLETILPLPKRIEYLDMLVEKFITPNADNSMANPIDREDVSCIFLEFLDLFGDLQSIKKAEDRHALLFMRKKSIFLSKKRPAEDFLMSDKTKMVKSVPSPGQSVMGAYPNSQNQWPADYGQKVSSWPQGNPQAQGQPWNPGYPSQAYGAYSYASYAPHQVPVSTAPAAYASYPPNYPAQAYTQQSYAQPTAAVPQQAAAAPQPYYGTSYYG</sequence>
<evidence type="ECO:0000256" key="4">
    <source>
        <dbReference type="ARBA" id="ARBA00023187"/>
    </source>
</evidence>
<dbReference type="AlphaFoldDB" id="A0A835UKB0"/>
<dbReference type="OrthoDB" id="1896898at2759"/>
<dbReference type="Pfam" id="PF23240">
    <property type="entry name" value="HAT_PRP39_N"/>
    <property type="match status" value="1"/>
</dbReference>
<dbReference type="Gene3D" id="1.25.40.10">
    <property type="entry name" value="Tetratricopeptide repeat domain"/>
    <property type="match status" value="2"/>
</dbReference>
<feature type="compositionally biased region" description="Polar residues" evidence="7">
    <location>
        <begin position="608"/>
        <end position="623"/>
    </location>
</feature>
<dbReference type="GO" id="GO:0000243">
    <property type="term" value="C:commitment complex"/>
    <property type="evidence" value="ECO:0007669"/>
    <property type="project" value="TreeGrafter"/>
</dbReference>
<evidence type="ECO:0008006" key="10">
    <source>
        <dbReference type="Google" id="ProtNLM"/>
    </source>
</evidence>
<comment type="subcellular location">
    <subcellularLocation>
        <location evidence="1">Nucleus</location>
    </subcellularLocation>
</comment>
<keyword evidence="4" id="KW-0508">mRNA splicing</keyword>
<dbReference type="SUPFAM" id="SSF48452">
    <property type="entry name" value="TPR-like"/>
    <property type="match status" value="2"/>
</dbReference>
<proteinExistence type="inferred from homology"/>
<accession>A0A835UKB0</accession>
<protein>
    <recommendedName>
        <fullName evidence="10">Pre-mRNA-processing factor 39</fullName>
    </recommendedName>
</protein>
<dbReference type="InterPro" id="IPR003107">
    <property type="entry name" value="HAT"/>
</dbReference>
<keyword evidence="9" id="KW-1185">Reference proteome</keyword>
<evidence type="ECO:0000313" key="9">
    <source>
        <dbReference type="Proteomes" id="UP000636800"/>
    </source>
</evidence>
<dbReference type="PANTHER" id="PTHR17204">
    <property type="entry name" value="PRE-MRNA PROCESSING PROTEIN PRP39-RELATED"/>
    <property type="match status" value="1"/>
</dbReference>
<dbReference type="InterPro" id="IPR059164">
    <property type="entry name" value="HAT_PRP39_C"/>
</dbReference>
<evidence type="ECO:0000256" key="1">
    <source>
        <dbReference type="ARBA" id="ARBA00004123"/>
    </source>
</evidence>
<dbReference type="GO" id="GO:0030627">
    <property type="term" value="F:pre-mRNA 5'-splice site binding"/>
    <property type="evidence" value="ECO:0007669"/>
    <property type="project" value="TreeGrafter"/>
</dbReference>
<evidence type="ECO:0000256" key="6">
    <source>
        <dbReference type="ARBA" id="ARBA00038019"/>
    </source>
</evidence>